<feature type="transmembrane region" description="Helical" evidence="1">
    <location>
        <begin position="169"/>
        <end position="191"/>
    </location>
</feature>
<keyword evidence="1" id="KW-0812">Transmembrane</keyword>
<comment type="caution">
    <text evidence="2">The sequence shown here is derived from an EMBL/GenBank/DDBJ whole genome shotgun (WGS) entry which is preliminary data.</text>
</comment>
<feature type="transmembrane region" description="Helical" evidence="1">
    <location>
        <begin position="130"/>
        <end position="149"/>
    </location>
</feature>
<dbReference type="Proteomes" id="UP001501729">
    <property type="component" value="Unassembled WGS sequence"/>
</dbReference>
<dbReference type="Pfam" id="PF09997">
    <property type="entry name" value="DUF2238"/>
    <property type="match status" value="1"/>
</dbReference>
<reference evidence="2 3" key="1">
    <citation type="journal article" date="2019" name="Int. J. Syst. Evol. Microbiol.">
        <title>The Global Catalogue of Microorganisms (GCM) 10K type strain sequencing project: providing services to taxonomists for standard genome sequencing and annotation.</title>
        <authorList>
            <consortium name="The Broad Institute Genomics Platform"/>
            <consortium name="The Broad Institute Genome Sequencing Center for Infectious Disease"/>
            <person name="Wu L."/>
            <person name="Ma J."/>
        </authorList>
    </citation>
    <scope>NUCLEOTIDE SEQUENCE [LARGE SCALE GENOMIC DNA]</scope>
    <source>
        <strain evidence="2 3">JCM 17504</strain>
    </source>
</reference>
<dbReference type="GeneID" id="68616177"/>
<evidence type="ECO:0000313" key="2">
    <source>
        <dbReference type="EMBL" id="GAA5050243.1"/>
    </source>
</evidence>
<organism evidence="2 3">
    <name type="scientific">Haladaptatus pallidirubidus</name>
    <dbReference type="NCBI Taxonomy" id="1008152"/>
    <lineage>
        <taxon>Archaea</taxon>
        <taxon>Methanobacteriati</taxon>
        <taxon>Methanobacteriota</taxon>
        <taxon>Stenosarchaea group</taxon>
        <taxon>Halobacteria</taxon>
        <taxon>Halobacteriales</taxon>
        <taxon>Haladaptataceae</taxon>
        <taxon>Haladaptatus</taxon>
    </lineage>
</organism>
<keyword evidence="1" id="KW-1133">Transmembrane helix</keyword>
<feature type="transmembrane region" description="Helical" evidence="1">
    <location>
        <begin position="40"/>
        <end position="57"/>
    </location>
</feature>
<feature type="transmembrane region" description="Helical" evidence="1">
    <location>
        <begin position="97"/>
        <end position="118"/>
    </location>
</feature>
<evidence type="ECO:0000313" key="3">
    <source>
        <dbReference type="Proteomes" id="UP001501729"/>
    </source>
</evidence>
<keyword evidence="3" id="KW-1185">Reference proteome</keyword>
<dbReference type="RefSeq" id="WP_227777585.1">
    <property type="nucleotide sequence ID" value="NZ_BAABKX010000008.1"/>
</dbReference>
<protein>
    <submittedName>
        <fullName evidence="2">Uncharacterized protein</fullName>
    </submittedName>
</protein>
<sequence length="209" mass="22285">MSLHDQVSVDDVYLHLLVRLLQVALLGIALIGLIRFNWGLVINASVSLGVTFLPGILSRDYRVPLSAGLTLWITTAVFLHAVGALGPYQWFGWYDSVTHTLSATIVAGAGYASAQALAEHDDSLEIPSEFMFVFILVFVLAFGVLWEILEFASGGVASLIGGEAVLAQYGVSDIVLDLAFNAVGALIVATLGTDHLRDVARGIARTLST</sequence>
<dbReference type="InterPro" id="IPR014509">
    <property type="entry name" value="YjdF-like"/>
</dbReference>
<dbReference type="AlphaFoldDB" id="A0AAV3UHK3"/>
<gene>
    <name evidence="2" type="ORF">GCM10025751_24060</name>
</gene>
<proteinExistence type="predicted"/>
<name>A0AAV3UHK3_9EURY</name>
<accession>A0AAV3UHK3</accession>
<feature type="transmembrane region" description="Helical" evidence="1">
    <location>
        <begin position="12"/>
        <end position="34"/>
    </location>
</feature>
<evidence type="ECO:0000256" key="1">
    <source>
        <dbReference type="SAM" id="Phobius"/>
    </source>
</evidence>
<keyword evidence="1" id="KW-0472">Membrane</keyword>
<dbReference type="EMBL" id="BAABKX010000008">
    <property type="protein sequence ID" value="GAA5050243.1"/>
    <property type="molecule type" value="Genomic_DNA"/>
</dbReference>
<feature type="transmembrane region" description="Helical" evidence="1">
    <location>
        <begin position="69"/>
        <end position="91"/>
    </location>
</feature>